<comment type="caution">
    <text evidence="1">The sequence shown here is derived from an EMBL/GenBank/DDBJ whole genome shotgun (WGS) entry which is preliminary data.</text>
</comment>
<feature type="non-terminal residue" evidence="1">
    <location>
        <position position="115"/>
    </location>
</feature>
<organism evidence="1 2">
    <name type="scientific">Trifolium medium</name>
    <dbReference type="NCBI Taxonomy" id="97028"/>
    <lineage>
        <taxon>Eukaryota</taxon>
        <taxon>Viridiplantae</taxon>
        <taxon>Streptophyta</taxon>
        <taxon>Embryophyta</taxon>
        <taxon>Tracheophyta</taxon>
        <taxon>Spermatophyta</taxon>
        <taxon>Magnoliopsida</taxon>
        <taxon>eudicotyledons</taxon>
        <taxon>Gunneridae</taxon>
        <taxon>Pentapetalae</taxon>
        <taxon>rosids</taxon>
        <taxon>fabids</taxon>
        <taxon>Fabales</taxon>
        <taxon>Fabaceae</taxon>
        <taxon>Papilionoideae</taxon>
        <taxon>50 kb inversion clade</taxon>
        <taxon>NPAAA clade</taxon>
        <taxon>Hologalegina</taxon>
        <taxon>IRL clade</taxon>
        <taxon>Trifolieae</taxon>
        <taxon>Trifolium</taxon>
    </lineage>
</organism>
<proteinExistence type="predicted"/>
<keyword evidence="2" id="KW-1185">Reference proteome</keyword>
<reference evidence="1 2" key="1">
    <citation type="journal article" date="2018" name="Front. Plant Sci.">
        <title>Red Clover (Trifolium pratense) and Zigzag Clover (T. medium) - A Picture of Genomic Similarities and Differences.</title>
        <authorList>
            <person name="Dluhosova J."/>
            <person name="Istvanek J."/>
            <person name="Nedelnik J."/>
            <person name="Repkova J."/>
        </authorList>
    </citation>
    <scope>NUCLEOTIDE SEQUENCE [LARGE SCALE GENOMIC DNA]</scope>
    <source>
        <strain evidence="2">cv. 10/8</strain>
        <tissue evidence="1">Leaf</tissue>
    </source>
</reference>
<accession>A0A392RBV5</accession>
<dbReference type="EMBL" id="LXQA010203490">
    <property type="protein sequence ID" value="MCI33326.1"/>
    <property type="molecule type" value="Genomic_DNA"/>
</dbReference>
<evidence type="ECO:0000313" key="1">
    <source>
        <dbReference type="EMBL" id="MCI33326.1"/>
    </source>
</evidence>
<evidence type="ECO:0000313" key="2">
    <source>
        <dbReference type="Proteomes" id="UP000265520"/>
    </source>
</evidence>
<sequence>MGKNPMTRTQWRRFQCQKKQANQKAQNEGKAVAVNQIELAKRPIKERITPLNPAPKASDVGAEDDIMDDDLLDSEPDFYVICNVVSILPREYNVWSEITDREEEFEEPPLADFKP</sequence>
<name>A0A392RBV5_9FABA</name>
<dbReference type="Proteomes" id="UP000265520">
    <property type="component" value="Unassembled WGS sequence"/>
</dbReference>
<protein>
    <submittedName>
        <fullName evidence="1">Uncharacterized protein</fullName>
    </submittedName>
</protein>
<dbReference type="AlphaFoldDB" id="A0A392RBV5"/>